<gene>
    <name evidence="1" type="ORF">MUU47_17290</name>
</gene>
<sequence>MTDFMISMLYSNKERKGLTSRIIHEHKYLKKYTSYSTFYQNQNAYDVYKEKPLYDIEHNAPPYFVFIRTTDTLYPQYDNEDCFEVTVLDTNRKQLVFYFLCFVEGLSICPVTWFTPEFKSASPYLHDLLDVFFEDLMKKYALRIDHRQGYSAHTYFWVKRARYLSEQGHQLFLCNRRSHARTLIHPNNINPHHMNRKKTNYYYLVVNKNYHLAVPPSACSLHPITG</sequence>
<organism evidence="1 2">
    <name type="scientific">Scandinavium hiltneri</name>
    <dbReference type="NCBI Taxonomy" id="2926519"/>
    <lineage>
        <taxon>Bacteria</taxon>
        <taxon>Pseudomonadati</taxon>
        <taxon>Pseudomonadota</taxon>
        <taxon>Gammaproteobacteria</taxon>
        <taxon>Enterobacterales</taxon>
        <taxon>Enterobacteriaceae</taxon>
        <taxon>Scandinavium</taxon>
    </lineage>
</organism>
<dbReference type="EMBL" id="JALIGE010000075">
    <property type="protein sequence ID" value="MCS2162842.1"/>
    <property type="molecule type" value="Genomic_DNA"/>
</dbReference>
<reference evidence="1 2" key="1">
    <citation type="submission" date="2022-04" db="EMBL/GenBank/DDBJ databases">
        <title>Proposal of a three novel species of Scandinavium, Scandinavium hiltneri, Scandinavium manionii, Scandinavium tedordense.</title>
        <authorList>
            <person name="Maddock D.W."/>
            <person name="Brady C.L."/>
            <person name="Denman S."/>
            <person name="Arnold D."/>
        </authorList>
    </citation>
    <scope>NUCLEOTIDE SEQUENCE [LARGE SCALE GENOMIC DNA]</scope>
    <source>
        <strain evidence="1 2">H11S7</strain>
    </source>
</reference>
<dbReference type="RefSeq" id="WP_258989373.1">
    <property type="nucleotide sequence ID" value="NZ_JALIGE010000075.1"/>
</dbReference>
<protein>
    <submittedName>
        <fullName evidence="1">Uncharacterized protein</fullName>
    </submittedName>
</protein>
<evidence type="ECO:0000313" key="2">
    <source>
        <dbReference type="Proteomes" id="UP001205357"/>
    </source>
</evidence>
<dbReference type="Proteomes" id="UP001205357">
    <property type="component" value="Unassembled WGS sequence"/>
</dbReference>
<name>A0ABT2E511_9ENTR</name>
<keyword evidence="2" id="KW-1185">Reference proteome</keyword>
<proteinExistence type="predicted"/>
<accession>A0ABT2E511</accession>
<evidence type="ECO:0000313" key="1">
    <source>
        <dbReference type="EMBL" id="MCS2162842.1"/>
    </source>
</evidence>
<comment type="caution">
    <text evidence="1">The sequence shown here is derived from an EMBL/GenBank/DDBJ whole genome shotgun (WGS) entry which is preliminary data.</text>
</comment>